<feature type="chain" id="PRO_5009326653" description="DUF243 domain-containing protein" evidence="1">
    <location>
        <begin position="21"/>
        <end position="148"/>
    </location>
</feature>
<dbReference type="InterPro" id="IPR004145">
    <property type="entry name" value="DUF243"/>
</dbReference>
<dbReference type="EnsemblMetazoa" id="SCAU008127-RA">
    <property type="protein sequence ID" value="SCAU008127-PA"/>
    <property type="gene ID" value="SCAU008127"/>
</dbReference>
<dbReference type="Proteomes" id="UP000095300">
    <property type="component" value="Unassembled WGS sequence"/>
</dbReference>
<name>A0A1I8PHN0_STOCA</name>
<keyword evidence="1" id="KW-0732">Signal</keyword>
<dbReference type="PANTHER" id="PTHR31927:SF2">
    <property type="entry name" value="FI07246P-RELATED"/>
    <property type="match status" value="1"/>
</dbReference>
<evidence type="ECO:0000313" key="4">
    <source>
        <dbReference type="Proteomes" id="UP000095300"/>
    </source>
</evidence>
<dbReference type="GO" id="GO:0062129">
    <property type="term" value="C:chitin-based extracellular matrix"/>
    <property type="evidence" value="ECO:0007669"/>
    <property type="project" value="TreeGrafter"/>
</dbReference>
<feature type="signal peptide" evidence="1">
    <location>
        <begin position="1"/>
        <end position="20"/>
    </location>
</feature>
<reference evidence="3" key="1">
    <citation type="submission" date="2020-05" db="UniProtKB">
        <authorList>
            <consortium name="EnsemblMetazoa"/>
        </authorList>
    </citation>
    <scope>IDENTIFICATION</scope>
    <source>
        <strain evidence="3">USDA</strain>
    </source>
</reference>
<dbReference type="Pfam" id="PF03103">
    <property type="entry name" value="DUF243"/>
    <property type="match status" value="1"/>
</dbReference>
<evidence type="ECO:0000313" key="3">
    <source>
        <dbReference type="EnsemblMetazoa" id="SCAU008127-PA"/>
    </source>
</evidence>
<accession>A0A1I8PHN0</accession>
<proteinExistence type="predicted"/>
<dbReference type="AlphaFoldDB" id="A0A1I8PHN0"/>
<dbReference type="KEGG" id="scac:106081966"/>
<gene>
    <name evidence="3" type="primary">106081966</name>
</gene>
<dbReference type="GO" id="GO:0040003">
    <property type="term" value="P:chitin-based cuticle development"/>
    <property type="evidence" value="ECO:0007669"/>
    <property type="project" value="TreeGrafter"/>
</dbReference>
<evidence type="ECO:0000256" key="1">
    <source>
        <dbReference type="SAM" id="SignalP"/>
    </source>
</evidence>
<dbReference type="PANTHER" id="PTHR31927">
    <property type="entry name" value="FI07246P-RELATED-RELATED"/>
    <property type="match status" value="1"/>
</dbReference>
<feature type="domain" description="DUF243" evidence="2">
    <location>
        <begin position="21"/>
        <end position="125"/>
    </location>
</feature>
<keyword evidence="4" id="KW-1185">Reference proteome</keyword>
<organism evidence="3 4">
    <name type="scientific">Stomoxys calcitrans</name>
    <name type="common">Stable fly</name>
    <name type="synonym">Conops calcitrans</name>
    <dbReference type="NCBI Taxonomy" id="35570"/>
    <lineage>
        <taxon>Eukaryota</taxon>
        <taxon>Metazoa</taxon>
        <taxon>Ecdysozoa</taxon>
        <taxon>Arthropoda</taxon>
        <taxon>Hexapoda</taxon>
        <taxon>Insecta</taxon>
        <taxon>Pterygota</taxon>
        <taxon>Neoptera</taxon>
        <taxon>Endopterygota</taxon>
        <taxon>Diptera</taxon>
        <taxon>Brachycera</taxon>
        <taxon>Muscomorpha</taxon>
        <taxon>Muscoidea</taxon>
        <taxon>Muscidae</taxon>
        <taxon>Stomoxys</taxon>
    </lineage>
</organism>
<dbReference type="SMART" id="SM00690">
    <property type="entry name" value="DM5"/>
    <property type="match status" value="1"/>
</dbReference>
<dbReference type="OrthoDB" id="7817150at2759"/>
<sequence length="148" mass="16472">MFKSMSACVLVCCLFQLSWAVERQLEIFSFSAPDEYTNEVNSALGQQIASASKQHHQVIFIKNPDTNSGLSRLAQNLVQSASNQKTHIYVLNKEPNVGKLAQQFQHVAQSSNSPPQVKFVKYRQPGEARHIQGQIVRQYGGNPQSVLG</sequence>
<dbReference type="GO" id="GO:0008010">
    <property type="term" value="F:structural constituent of chitin-based larval cuticle"/>
    <property type="evidence" value="ECO:0007669"/>
    <property type="project" value="TreeGrafter"/>
</dbReference>
<evidence type="ECO:0000259" key="2">
    <source>
        <dbReference type="SMART" id="SM00690"/>
    </source>
</evidence>
<dbReference type="VEuPathDB" id="VectorBase:SCAU008127"/>
<protein>
    <recommendedName>
        <fullName evidence="2">DUF243 domain-containing protein</fullName>
    </recommendedName>
</protein>